<protein>
    <submittedName>
        <fullName evidence="1">Uncharacterized protein</fullName>
    </submittedName>
</protein>
<dbReference type="EMBL" id="UZAI01016894">
    <property type="protein sequence ID" value="VDP17725.1"/>
    <property type="molecule type" value="Genomic_DNA"/>
</dbReference>
<organism evidence="1 2">
    <name type="scientific">Schistosoma margrebowiei</name>
    <dbReference type="NCBI Taxonomy" id="48269"/>
    <lineage>
        <taxon>Eukaryota</taxon>
        <taxon>Metazoa</taxon>
        <taxon>Spiralia</taxon>
        <taxon>Lophotrochozoa</taxon>
        <taxon>Platyhelminthes</taxon>
        <taxon>Trematoda</taxon>
        <taxon>Digenea</taxon>
        <taxon>Strigeidida</taxon>
        <taxon>Schistosomatoidea</taxon>
        <taxon>Schistosomatidae</taxon>
        <taxon>Schistosoma</taxon>
    </lineage>
</organism>
<reference evidence="1 2" key="1">
    <citation type="submission" date="2018-11" db="EMBL/GenBank/DDBJ databases">
        <authorList>
            <consortium name="Pathogen Informatics"/>
        </authorList>
    </citation>
    <scope>NUCLEOTIDE SEQUENCE [LARGE SCALE GENOMIC DNA]</scope>
    <source>
        <strain evidence="1 2">Zambia</strain>
    </source>
</reference>
<gene>
    <name evidence="1" type="ORF">SMRZ_LOCUS15212</name>
</gene>
<keyword evidence="2" id="KW-1185">Reference proteome</keyword>
<proteinExistence type="predicted"/>
<dbReference type="AlphaFoldDB" id="A0A183MGN7"/>
<accession>A0A183MGN7</accession>
<evidence type="ECO:0000313" key="1">
    <source>
        <dbReference type="EMBL" id="VDP17725.1"/>
    </source>
</evidence>
<dbReference type="Proteomes" id="UP000277204">
    <property type="component" value="Unassembled WGS sequence"/>
</dbReference>
<sequence length="102" mass="11188">MADEIQLFCSLRIDVTTGIINVNVGIALLSNSTDFIILYISIPPTVIIASSSDSGPDFSRLSSITSLKLPDCTNITHLNDKLFGLLKHQLNCFIIKPVINQR</sequence>
<name>A0A183MGN7_9TREM</name>
<evidence type="ECO:0000313" key="2">
    <source>
        <dbReference type="Proteomes" id="UP000277204"/>
    </source>
</evidence>